<name>A0A382NNE9_9ZZZZ</name>
<dbReference type="AlphaFoldDB" id="A0A382NNE9"/>
<reference evidence="1" key="1">
    <citation type="submission" date="2018-05" db="EMBL/GenBank/DDBJ databases">
        <authorList>
            <person name="Lanie J.A."/>
            <person name="Ng W.-L."/>
            <person name="Kazmierczak K.M."/>
            <person name="Andrzejewski T.M."/>
            <person name="Davidsen T.M."/>
            <person name="Wayne K.J."/>
            <person name="Tettelin H."/>
            <person name="Glass J.I."/>
            <person name="Rusch D."/>
            <person name="Podicherti R."/>
            <person name="Tsui H.-C.T."/>
            <person name="Winkler M.E."/>
        </authorList>
    </citation>
    <scope>NUCLEOTIDE SEQUENCE</scope>
</reference>
<protein>
    <submittedName>
        <fullName evidence="1">Uncharacterized protein</fullName>
    </submittedName>
</protein>
<sequence>PFGLDENQTFPWASAEKVVLGLLHIKSGGKRNRANSSVPYYSYSLEIDPLVILRGKSQLKMQLRRKGDLRTKVSNSLRKISREIKDSASIDIGKVQLRLDELLKKEDKKGKKNPDQELKFVRGSYYGTHNKDPEFPDEDQLVLIALTGTSSTKRLAYLEGVNATTLDHVTKLIDLPFGWTLDEDGKPLSPWSEYGKQSQMREENPLVLCSKSDRGFSPADEGLTISVSKIPSEFIQNNYANRDGDGYFTLSLRNPTEFPLSIPALRRTKDGILWKESLVCLVTATSSSSGTTTNSVCLPNFSPLAELKSTEATILEPGQEISTTVIPLLFSNFPEIQGYSQLYFRFCFGKMVAQTSFYFNSTYHAKI</sequence>
<accession>A0A382NNE9</accession>
<dbReference type="EMBL" id="UINC01100867">
    <property type="protein sequence ID" value="SVC61252.1"/>
    <property type="molecule type" value="Genomic_DNA"/>
</dbReference>
<gene>
    <name evidence="1" type="ORF">METZ01_LOCUS314106</name>
</gene>
<proteinExistence type="predicted"/>
<feature type="non-terminal residue" evidence="1">
    <location>
        <position position="367"/>
    </location>
</feature>
<organism evidence="1">
    <name type="scientific">marine metagenome</name>
    <dbReference type="NCBI Taxonomy" id="408172"/>
    <lineage>
        <taxon>unclassified sequences</taxon>
        <taxon>metagenomes</taxon>
        <taxon>ecological metagenomes</taxon>
    </lineage>
</organism>
<evidence type="ECO:0000313" key="1">
    <source>
        <dbReference type="EMBL" id="SVC61252.1"/>
    </source>
</evidence>
<feature type="non-terminal residue" evidence="1">
    <location>
        <position position="1"/>
    </location>
</feature>